<organism evidence="2">
    <name type="scientific">Alexandrium monilatum</name>
    <dbReference type="NCBI Taxonomy" id="311494"/>
    <lineage>
        <taxon>Eukaryota</taxon>
        <taxon>Sar</taxon>
        <taxon>Alveolata</taxon>
        <taxon>Dinophyceae</taxon>
        <taxon>Gonyaulacales</taxon>
        <taxon>Pyrocystaceae</taxon>
        <taxon>Alexandrium</taxon>
    </lineage>
</organism>
<dbReference type="EMBL" id="HBNR01017942">
    <property type="protein sequence ID" value="CAE4572234.1"/>
    <property type="molecule type" value="Transcribed_RNA"/>
</dbReference>
<dbReference type="AlphaFoldDB" id="A0A7S4UD04"/>
<evidence type="ECO:0000256" key="1">
    <source>
        <dbReference type="SAM" id="MobiDB-lite"/>
    </source>
</evidence>
<reference evidence="2" key="1">
    <citation type="submission" date="2021-01" db="EMBL/GenBank/DDBJ databases">
        <authorList>
            <person name="Corre E."/>
            <person name="Pelletier E."/>
            <person name="Niang G."/>
            <person name="Scheremetjew M."/>
            <person name="Finn R."/>
            <person name="Kale V."/>
            <person name="Holt S."/>
            <person name="Cochrane G."/>
            <person name="Meng A."/>
            <person name="Brown T."/>
            <person name="Cohen L."/>
        </authorList>
    </citation>
    <scope>NUCLEOTIDE SEQUENCE</scope>
    <source>
        <strain evidence="2">CCMP3105</strain>
    </source>
</reference>
<gene>
    <name evidence="2" type="ORF">AMON00008_LOCUS11853</name>
</gene>
<sequence>MAGEAAPERLDYAAVGAKSVDRRMAGEAAPQRLDHAAVGAKSADRRMAGEAAPERLDYAAVGAKSADRRMAGQRLDYVAVRARSVDRWMGGEVVAKSFYKPLPGPIGAAKPQREEGLREELTAEVAHGRRVWRPGTARAAPIGAAPVRASPCPAASPLDGKGGAGEVDGGHVRVWRSYYR</sequence>
<feature type="region of interest" description="Disordered" evidence="1">
    <location>
        <begin position="142"/>
        <end position="166"/>
    </location>
</feature>
<proteinExistence type="predicted"/>
<evidence type="ECO:0000313" key="2">
    <source>
        <dbReference type="EMBL" id="CAE4572234.1"/>
    </source>
</evidence>
<name>A0A7S4UD04_9DINO</name>
<accession>A0A7S4UD04</accession>
<protein>
    <submittedName>
        <fullName evidence="2">Uncharacterized protein</fullName>
    </submittedName>
</protein>